<dbReference type="EC" id="2.4.-.-" evidence="2"/>
<dbReference type="SUPFAM" id="SSF53448">
    <property type="entry name" value="Nucleotide-diphospho-sugar transferases"/>
    <property type="match status" value="1"/>
</dbReference>
<protein>
    <submittedName>
        <fullName evidence="2">Glycosyltransferase</fullName>
        <ecNumber evidence="2">2.4.-.-</ecNumber>
    </submittedName>
</protein>
<feature type="domain" description="Glycosyltransferase 2-like" evidence="1">
    <location>
        <begin position="5"/>
        <end position="118"/>
    </location>
</feature>
<accession>A0AAE4I1Z5</accession>
<gene>
    <name evidence="2" type="ORF">P7H00_08150</name>
</gene>
<evidence type="ECO:0000313" key="3">
    <source>
        <dbReference type="Proteomes" id="UP001180842"/>
    </source>
</evidence>
<keyword evidence="2" id="KW-0808">Transferase</keyword>
<reference evidence="2" key="1">
    <citation type="submission" date="2023-03" db="EMBL/GenBank/DDBJ databases">
        <authorList>
            <person name="Shen W."/>
            <person name="Cai J."/>
        </authorList>
    </citation>
    <scope>NUCLEOTIDE SEQUENCE</scope>
    <source>
        <strain evidence="2">P69-2</strain>
    </source>
</reference>
<dbReference type="RefSeq" id="WP_311797031.1">
    <property type="nucleotide sequence ID" value="NZ_JARQAI010000010.1"/>
</dbReference>
<name>A0AAE4I1Z5_9ENTE</name>
<dbReference type="InterPro" id="IPR001173">
    <property type="entry name" value="Glyco_trans_2-like"/>
</dbReference>
<dbReference type="GO" id="GO:0016757">
    <property type="term" value="F:glycosyltransferase activity"/>
    <property type="evidence" value="ECO:0007669"/>
    <property type="project" value="UniProtKB-KW"/>
</dbReference>
<sequence>MFEFVIVLYNLAASESSTITSLNQLLTSTAFPEIKRILIFDNSSQAAVPKNLAPRFDYQHSPSNVGLAQAYNTALKQSAAETEWLVTLDQDTVITLEYLKELIRESRSLPESVVAIAPLIMDHQQQVSPVRSDTLRPLHNVLPAGDKLYSKDIMVINSATALRMDFLRKIGGYNLEFPLDYLDHWLSWRVFTEKKQVKILKATLQHQLSVLNYAEQMTVARYQAILQAEKSYYIFYQQTRLTDYRKHLFLRGVKQLVTGKFNYGKTTFKFLFLGGNNGDKSTKTNE</sequence>
<evidence type="ECO:0000313" key="2">
    <source>
        <dbReference type="EMBL" id="MDT2737098.1"/>
    </source>
</evidence>
<dbReference type="AlphaFoldDB" id="A0AAE4I1Z5"/>
<keyword evidence="2" id="KW-0328">Glycosyltransferase</keyword>
<dbReference type="EMBL" id="JARQAI010000010">
    <property type="protein sequence ID" value="MDT2737098.1"/>
    <property type="molecule type" value="Genomic_DNA"/>
</dbReference>
<comment type="caution">
    <text evidence="2">The sequence shown here is derived from an EMBL/GenBank/DDBJ whole genome shotgun (WGS) entry which is preliminary data.</text>
</comment>
<evidence type="ECO:0000259" key="1">
    <source>
        <dbReference type="Pfam" id="PF00535"/>
    </source>
</evidence>
<dbReference type="Pfam" id="PF00535">
    <property type="entry name" value="Glycos_transf_2"/>
    <property type="match status" value="1"/>
</dbReference>
<organism evidence="2 3">
    <name type="scientific">Enterococcus pseudoavium</name>
    <dbReference type="NCBI Taxonomy" id="44007"/>
    <lineage>
        <taxon>Bacteria</taxon>
        <taxon>Bacillati</taxon>
        <taxon>Bacillota</taxon>
        <taxon>Bacilli</taxon>
        <taxon>Lactobacillales</taxon>
        <taxon>Enterococcaceae</taxon>
        <taxon>Enterococcus</taxon>
    </lineage>
</organism>
<dbReference type="Gene3D" id="3.90.550.10">
    <property type="entry name" value="Spore Coat Polysaccharide Biosynthesis Protein SpsA, Chain A"/>
    <property type="match status" value="1"/>
</dbReference>
<dbReference type="Proteomes" id="UP001180842">
    <property type="component" value="Unassembled WGS sequence"/>
</dbReference>
<proteinExistence type="predicted"/>
<dbReference type="InterPro" id="IPR029044">
    <property type="entry name" value="Nucleotide-diphossugar_trans"/>
</dbReference>